<accession>A0A239LCA1</accession>
<keyword evidence="1" id="KW-0004">4Fe-4S</keyword>
<feature type="region of interest" description="Disordered" evidence="5">
    <location>
        <begin position="1"/>
        <end position="27"/>
    </location>
</feature>
<name>A0A239LCA1_9SPHN</name>
<evidence type="ECO:0000256" key="2">
    <source>
        <dbReference type="ARBA" id="ARBA00022723"/>
    </source>
</evidence>
<sequence length="127" mass="13604">MTDLTDGAPSKRTNAAKVRRAAADSRRPGAECKAPAGAFVPIVNRGKCEAKGDCIEVCPYDVFEVGPIDEKDYRALGWVGRLRVRVHGMRTAYTPNADRCLACGLCVVACPENAIRLVEITPEAGKG</sequence>
<organism evidence="7 8">
    <name type="scientific">Sphingopyxis indica</name>
    <dbReference type="NCBI Taxonomy" id="436663"/>
    <lineage>
        <taxon>Bacteria</taxon>
        <taxon>Pseudomonadati</taxon>
        <taxon>Pseudomonadota</taxon>
        <taxon>Alphaproteobacteria</taxon>
        <taxon>Sphingomonadales</taxon>
        <taxon>Sphingomonadaceae</taxon>
        <taxon>Sphingopyxis</taxon>
    </lineage>
</organism>
<dbReference type="InterPro" id="IPR017900">
    <property type="entry name" value="4Fe4S_Fe_S_CS"/>
</dbReference>
<keyword evidence="3" id="KW-0408">Iron</keyword>
<dbReference type="PROSITE" id="PS00198">
    <property type="entry name" value="4FE4S_FER_1"/>
    <property type="match status" value="1"/>
</dbReference>
<evidence type="ECO:0000256" key="1">
    <source>
        <dbReference type="ARBA" id="ARBA00022485"/>
    </source>
</evidence>
<dbReference type="GO" id="GO:0051539">
    <property type="term" value="F:4 iron, 4 sulfur cluster binding"/>
    <property type="evidence" value="ECO:0007669"/>
    <property type="project" value="UniProtKB-KW"/>
</dbReference>
<evidence type="ECO:0000256" key="3">
    <source>
        <dbReference type="ARBA" id="ARBA00023004"/>
    </source>
</evidence>
<dbReference type="PROSITE" id="PS51379">
    <property type="entry name" value="4FE4S_FER_2"/>
    <property type="match status" value="2"/>
</dbReference>
<dbReference type="InterPro" id="IPR017896">
    <property type="entry name" value="4Fe4S_Fe-S-bd"/>
</dbReference>
<dbReference type="InterPro" id="IPR050572">
    <property type="entry name" value="Fe-S_Ferredoxin"/>
</dbReference>
<keyword evidence="8" id="KW-1185">Reference proteome</keyword>
<feature type="domain" description="4Fe-4S ferredoxin-type" evidence="6">
    <location>
        <begin position="39"/>
        <end position="68"/>
    </location>
</feature>
<dbReference type="GO" id="GO:0046872">
    <property type="term" value="F:metal ion binding"/>
    <property type="evidence" value="ECO:0007669"/>
    <property type="project" value="UniProtKB-KW"/>
</dbReference>
<reference evidence="7 8" key="1">
    <citation type="submission" date="2017-06" db="EMBL/GenBank/DDBJ databases">
        <authorList>
            <person name="Kim H.J."/>
            <person name="Triplett B.A."/>
        </authorList>
    </citation>
    <scope>NUCLEOTIDE SEQUENCE [LARGE SCALE GENOMIC DNA]</scope>
    <source>
        <strain evidence="7 8">DS15</strain>
    </source>
</reference>
<keyword evidence="2" id="KW-0479">Metal-binding</keyword>
<proteinExistence type="predicted"/>
<gene>
    <name evidence="7" type="ORF">SAMN06295955_12127</name>
</gene>
<dbReference type="Proteomes" id="UP000198339">
    <property type="component" value="Unassembled WGS sequence"/>
</dbReference>
<dbReference type="Gene3D" id="3.30.70.20">
    <property type="match status" value="1"/>
</dbReference>
<dbReference type="PANTHER" id="PTHR43687:SF1">
    <property type="entry name" value="FERREDOXIN III"/>
    <property type="match status" value="1"/>
</dbReference>
<feature type="domain" description="4Fe-4S ferredoxin-type" evidence="6">
    <location>
        <begin position="91"/>
        <end position="120"/>
    </location>
</feature>
<dbReference type="Pfam" id="PF00037">
    <property type="entry name" value="Fer4"/>
    <property type="match status" value="1"/>
</dbReference>
<protein>
    <submittedName>
        <fullName evidence="7">4Fe-4S binding domain-containing protein</fullName>
    </submittedName>
</protein>
<evidence type="ECO:0000256" key="4">
    <source>
        <dbReference type="ARBA" id="ARBA00023014"/>
    </source>
</evidence>
<evidence type="ECO:0000313" key="8">
    <source>
        <dbReference type="Proteomes" id="UP000198339"/>
    </source>
</evidence>
<dbReference type="AlphaFoldDB" id="A0A239LCA1"/>
<dbReference type="RefSeq" id="WP_170935638.1">
    <property type="nucleotide sequence ID" value="NZ_FZPA01000021.1"/>
</dbReference>
<keyword evidence="4" id="KW-0411">Iron-sulfur</keyword>
<dbReference type="EMBL" id="FZPA01000021">
    <property type="protein sequence ID" value="SNT27548.1"/>
    <property type="molecule type" value="Genomic_DNA"/>
</dbReference>
<dbReference type="SUPFAM" id="SSF54862">
    <property type="entry name" value="4Fe-4S ferredoxins"/>
    <property type="match status" value="1"/>
</dbReference>
<evidence type="ECO:0000256" key="5">
    <source>
        <dbReference type="SAM" id="MobiDB-lite"/>
    </source>
</evidence>
<evidence type="ECO:0000313" key="7">
    <source>
        <dbReference type="EMBL" id="SNT27548.1"/>
    </source>
</evidence>
<evidence type="ECO:0000259" key="6">
    <source>
        <dbReference type="PROSITE" id="PS51379"/>
    </source>
</evidence>
<dbReference type="PANTHER" id="PTHR43687">
    <property type="entry name" value="ADENYLYLSULFATE REDUCTASE, BETA SUBUNIT"/>
    <property type="match status" value="1"/>
</dbReference>